<dbReference type="Pfam" id="PF12520">
    <property type="entry name" value="DUF3723"/>
    <property type="match status" value="1"/>
</dbReference>
<evidence type="ECO:0000313" key="1">
    <source>
        <dbReference type="EMBL" id="KAF3768216.1"/>
    </source>
</evidence>
<name>A0A9P5CSD9_CRYP1</name>
<protein>
    <submittedName>
        <fullName evidence="1">Uncharacterized protein</fullName>
    </submittedName>
</protein>
<dbReference type="InterPro" id="IPR022198">
    <property type="entry name" value="DUF3723"/>
</dbReference>
<gene>
    <name evidence="1" type="ORF">M406DRAFT_75517</name>
</gene>
<reference evidence="1" key="1">
    <citation type="journal article" date="2020" name="Phytopathology">
        <title>Genome sequence of the chestnut blight fungus Cryphonectria parasitica EP155: A fundamental resource for an archetypical invasive plant pathogen.</title>
        <authorList>
            <person name="Crouch J.A."/>
            <person name="Dawe A."/>
            <person name="Aerts A."/>
            <person name="Barry K."/>
            <person name="Churchill A.C.L."/>
            <person name="Grimwood J."/>
            <person name="Hillman B."/>
            <person name="Milgroom M.G."/>
            <person name="Pangilinan J."/>
            <person name="Smith M."/>
            <person name="Salamov A."/>
            <person name="Schmutz J."/>
            <person name="Yadav J."/>
            <person name="Grigoriev I.V."/>
            <person name="Nuss D."/>
        </authorList>
    </citation>
    <scope>NUCLEOTIDE SEQUENCE</scope>
    <source>
        <strain evidence="1">EP155</strain>
    </source>
</reference>
<organism evidence="1 2">
    <name type="scientific">Cryphonectria parasitica (strain ATCC 38755 / EP155)</name>
    <dbReference type="NCBI Taxonomy" id="660469"/>
    <lineage>
        <taxon>Eukaryota</taxon>
        <taxon>Fungi</taxon>
        <taxon>Dikarya</taxon>
        <taxon>Ascomycota</taxon>
        <taxon>Pezizomycotina</taxon>
        <taxon>Sordariomycetes</taxon>
        <taxon>Sordariomycetidae</taxon>
        <taxon>Diaporthales</taxon>
        <taxon>Cryphonectriaceae</taxon>
        <taxon>Cryphonectria-Endothia species complex</taxon>
        <taxon>Cryphonectria</taxon>
    </lineage>
</organism>
<sequence>MIDQYLVGIIQVPLSSIRTEREVGRDEDQKIIKRLSTVFRRTPCRPQKWENHVKGLVDEKTLRSIQSTLGLTYDKLGATVRSGKYPKAHIRDRILCLDGKQRVAAARRIFGKDSWWTVKLYFVPEAPAASARIIRKWVLYRSEG</sequence>
<dbReference type="AlphaFoldDB" id="A0A9P5CSD9"/>
<accession>A0A9P5CSD9</accession>
<comment type="caution">
    <text evidence="1">The sequence shown here is derived from an EMBL/GenBank/DDBJ whole genome shotgun (WGS) entry which is preliminary data.</text>
</comment>
<evidence type="ECO:0000313" key="2">
    <source>
        <dbReference type="Proteomes" id="UP000803844"/>
    </source>
</evidence>
<proteinExistence type="predicted"/>
<dbReference type="RefSeq" id="XP_040779177.1">
    <property type="nucleotide sequence ID" value="XM_040925869.1"/>
</dbReference>
<dbReference type="OrthoDB" id="4227485at2759"/>
<dbReference type="Proteomes" id="UP000803844">
    <property type="component" value="Unassembled WGS sequence"/>
</dbReference>
<dbReference type="EMBL" id="MU032345">
    <property type="protein sequence ID" value="KAF3768216.1"/>
    <property type="molecule type" value="Genomic_DNA"/>
</dbReference>
<dbReference type="GeneID" id="63842998"/>
<keyword evidence="2" id="KW-1185">Reference proteome</keyword>